<feature type="transmembrane region" description="Helical" evidence="1">
    <location>
        <begin position="213"/>
        <end position="246"/>
    </location>
</feature>
<dbReference type="AlphaFoldDB" id="F0SD89"/>
<keyword evidence="1" id="KW-0472">Membrane</keyword>
<keyword evidence="1" id="KW-1133">Transmembrane helix</keyword>
<evidence type="ECO:0000256" key="1">
    <source>
        <dbReference type="SAM" id="Phobius"/>
    </source>
</evidence>
<dbReference type="KEGG" id="psn:Pedsa_2327"/>
<evidence type="ECO:0000313" key="3">
    <source>
        <dbReference type="Proteomes" id="UP000000310"/>
    </source>
</evidence>
<proteinExistence type="predicted"/>
<protein>
    <recommendedName>
        <fullName evidence="4">O-antigen polymerase</fullName>
    </recommendedName>
</protein>
<dbReference type="OrthoDB" id="743050at2"/>
<accession>F0SD89</accession>
<gene>
    <name evidence="2" type="ordered locus">Pedsa_2327</name>
</gene>
<organism evidence="2 3">
    <name type="scientific">Pseudopedobacter saltans (strain ATCC 51119 / DSM 12145 / JCM 21818 / CCUG 39354 / LMG 10337 / NBRC 100064 / NCIMB 13643)</name>
    <name type="common">Pedobacter saltans</name>
    <dbReference type="NCBI Taxonomy" id="762903"/>
    <lineage>
        <taxon>Bacteria</taxon>
        <taxon>Pseudomonadati</taxon>
        <taxon>Bacteroidota</taxon>
        <taxon>Sphingobacteriia</taxon>
        <taxon>Sphingobacteriales</taxon>
        <taxon>Sphingobacteriaceae</taxon>
        <taxon>Pseudopedobacter</taxon>
    </lineage>
</organism>
<feature type="transmembrane region" description="Helical" evidence="1">
    <location>
        <begin position="383"/>
        <end position="413"/>
    </location>
</feature>
<dbReference type="RefSeq" id="WP_013633361.1">
    <property type="nucleotide sequence ID" value="NC_015177.1"/>
</dbReference>
<evidence type="ECO:0000313" key="2">
    <source>
        <dbReference type="EMBL" id="ADY52875.1"/>
    </source>
</evidence>
<dbReference type="Proteomes" id="UP000000310">
    <property type="component" value="Chromosome"/>
</dbReference>
<keyword evidence="1" id="KW-0812">Transmembrane</keyword>
<feature type="transmembrane region" description="Helical" evidence="1">
    <location>
        <begin position="120"/>
        <end position="139"/>
    </location>
</feature>
<name>F0SD89_PSESL</name>
<reference evidence="2 3" key="1">
    <citation type="journal article" date="2011" name="Stand. Genomic Sci.">
        <title>Complete genome sequence of the gliding, heparinolytic Pedobacter saltans type strain (113).</title>
        <authorList>
            <person name="Liolios K."/>
            <person name="Sikorski J."/>
            <person name="Lu M."/>
            <person name="Nolan M."/>
            <person name="Lapidus A."/>
            <person name="Lucas S."/>
            <person name="Hammon N."/>
            <person name="Deshpande S."/>
            <person name="Cheng J.F."/>
            <person name="Tapia R."/>
            <person name="Han C."/>
            <person name="Goodwin L."/>
            <person name="Pitluck S."/>
            <person name="Huntemann M."/>
            <person name="Ivanova N."/>
            <person name="Pagani I."/>
            <person name="Mavromatis K."/>
            <person name="Ovchinikova G."/>
            <person name="Pati A."/>
            <person name="Chen A."/>
            <person name="Palaniappan K."/>
            <person name="Land M."/>
            <person name="Hauser L."/>
            <person name="Brambilla E.M."/>
            <person name="Kotsyurbenko O."/>
            <person name="Rohde M."/>
            <person name="Tindall B.J."/>
            <person name="Abt B."/>
            <person name="Goker M."/>
            <person name="Detter J.C."/>
            <person name="Woyke T."/>
            <person name="Bristow J."/>
            <person name="Eisen J.A."/>
            <person name="Markowitz V."/>
            <person name="Hugenholtz P."/>
            <person name="Klenk H.P."/>
            <person name="Kyrpides N.C."/>
        </authorList>
    </citation>
    <scope>NUCLEOTIDE SEQUENCE [LARGE SCALE GENOMIC DNA]</scope>
    <source>
        <strain evidence="3">ATCC 51119 / DSM 12145 / JCM 21818 / LMG 10337 / NBRC 100064 / NCIMB 13643</strain>
    </source>
</reference>
<dbReference type="EMBL" id="CP002545">
    <property type="protein sequence ID" value="ADY52875.1"/>
    <property type="molecule type" value="Genomic_DNA"/>
</dbReference>
<keyword evidence="3" id="KW-1185">Reference proteome</keyword>
<feature type="transmembrane region" description="Helical" evidence="1">
    <location>
        <begin position="359"/>
        <end position="377"/>
    </location>
</feature>
<feature type="transmembrane region" description="Helical" evidence="1">
    <location>
        <begin position="87"/>
        <end position="108"/>
    </location>
</feature>
<dbReference type="STRING" id="762903.Pedsa_2327"/>
<reference evidence="3" key="2">
    <citation type="submission" date="2011-02" db="EMBL/GenBank/DDBJ databases">
        <title>The complete genome of Pedobacter saltans DSM 12145.</title>
        <authorList>
            <consortium name="US DOE Joint Genome Institute (JGI-PGF)"/>
            <person name="Lucas S."/>
            <person name="Copeland A."/>
            <person name="Lapidus A."/>
            <person name="Bruce D."/>
            <person name="Goodwin L."/>
            <person name="Pitluck S."/>
            <person name="Kyrpides N."/>
            <person name="Mavromatis K."/>
            <person name="Pagani I."/>
            <person name="Ivanova N."/>
            <person name="Ovchinnikova G."/>
            <person name="Lu M."/>
            <person name="Detter J.C."/>
            <person name="Han C."/>
            <person name="Land M."/>
            <person name="Hauser L."/>
            <person name="Markowitz V."/>
            <person name="Cheng J.-F."/>
            <person name="Hugenholtz P."/>
            <person name="Woyke T."/>
            <person name="Wu D."/>
            <person name="Tindall B."/>
            <person name="Pomrenke H.G."/>
            <person name="Brambilla E."/>
            <person name="Klenk H.-P."/>
            <person name="Eisen J.A."/>
        </authorList>
    </citation>
    <scope>NUCLEOTIDE SEQUENCE [LARGE SCALE GENOMIC DNA]</scope>
    <source>
        <strain evidence="3">ATCC 51119 / DSM 12145 / JCM 21818 / LMG 10337 / NBRC 100064 / NCIMB 13643</strain>
    </source>
</reference>
<evidence type="ECO:0008006" key="4">
    <source>
        <dbReference type="Google" id="ProtNLM"/>
    </source>
</evidence>
<dbReference type="HOGENOM" id="CLU_640707_0_0_10"/>
<feature type="transmembrane region" description="Helical" evidence="1">
    <location>
        <begin position="30"/>
        <end position="50"/>
    </location>
</feature>
<sequence>MKKIDLTILISFLLISLGGAIRKWMTSSSVINLFITAFPVICIFIILIFFKKELPKERKLYNTEYSVALTIYLILLIPMAVNPLNHTIVHGVVGILLHSSFWLLLFAYFSNRDIINFKKLIPYFVVLSIIQVVIGLIQYNSSPDDPINQYIQSGISNIYEEEPQEEIIYAATVDKATRASGTFSYIGGYSSYIFFLLYLLLSCYIQAKNKYILIGLFFLSAIGTLTTGSRSSILIYIVTITCFVFFQVKEKTTLIRGLFLTILLFILNIGLNDITGIQHQLQNAIDNISTRIIENREEGSQRISGPINTLLDSGSEYIIFGVGLGTSYQGINSLLGSSKYGGTVPIEHEIGRILLDGGYPLLLLKLILFFLLIKNIYGNKSFYLIVLPITFLATIITTNPYTNFYLALGIILLDYSLYKNENNSLPLG</sequence>
<feature type="transmembrane region" description="Helical" evidence="1">
    <location>
        <begin position="183"/>
        <end position="201"/>
    </location>
</feature>
<feature type="transmembrane region" description="Helical" evidence="1">
    <location>
        <begin position="62"/>
        <end position="81"/>
    </location>
</feature>
<feature type="transmembrane region" description="Helical" evidence="1">
    <location>
        <begin position="252"/>
        <end position="271"/>
    </location>
</feature>